<reference evidence="2" key="1">
    <citation type="journal article" date="2012" name="Proc. Natl. Acad. Sci. U.S.A.">
        <title>Antigenic diversity is generated by distinct evolutionary mechanisms in African trypanosome species.</title>
        <authorList>
            <person name="Jackson A.P."/>
            <person name="Berry A."/>
            <person name="Aslett M."/>
            <person name="Allison H.C."/>
            <person name="Burton P."/>
            <person name="Vavrova-Anderson J."/>
            <person name="Brown R."/>
            <person name="Browne H."/>
            <person name="Corton N."/>
            <person name="Hauser H."/>
            <person name="Gamble J."/>
            <person name="Gilderthorp R."/>
            <person name="Marcello L."/>
            <person name="McQuillan J."/>
            <person name="Otto T.D."/>
            <person name="Quail M.A."/>
            <person name="Sanders M.J."/>
            <person name="van Tonder A."/>
            <person name="Ginger M.L."/>
            <person name="Field M.C."/>
            <person name="Barry J.D."/>
            <person name="Hertz-Fowler C."/>
            <person name="Berriman M."/>
        </authorList>
    </citation>
    <scope>NUCLEOTIDE SEQUENCE</scope>
    <source>
        <strain evidence="2">Y486</strain>
    </source>
</reference>
<organism evidence="2">
    <name type="scientific">Trypanosoma vivax (strain Y486)</name>
    <dbReference type="NCBI Taxonomy" id="1055687"/>
    <lineage>
        <taxon>Eukaryota</taxon>
        <taxon>Discoba</taxon>
        <taxon>Euglenozoa</taxon>
        <taxon>Kinetoplastea</taxon>
        <taxon>Metakinetoplastina</taxon>
        <taxon>Trypanosomatida</taxon>
        <taxon>Trypanosomatidae</taxon>
        <taxon>Trypanosoma</taxon>
        <taxon>Duttonella</taxon>
    </lineage>
</organism>
<name>G0U5H7_TRYVY</name>
<feature type="transmembrane region" description="Helical" evidence="1">
    <location>
        <begin position="49"/>
        <end position="68"/>
    </location>
</feature>
<keyword evidence="1" id="KW-0472">Membrane</keyword>
<accession>G0U5H7</accession>
<keyword evidence="1" id="KW-1133">Transmembrane helix</keyword>
<proteinExistence type="predicted"/>
<feature type="transmembrane region" description="Helical" evidence="1">
    <location>
        <begin position="7"/>
        <end position="29"/>
    </location>
</feature>
<gene>
    <name evidence="2" type="ORF">TVY486_1001810</name>
</gene>
<dbReference type="EMBL" id="HE573026">
    <property type="protein sequence ID" value="CCC51128.1"/>
    <property type="molecule type" value="Genomic_DNA"/>
</dbReference>
<evidence type="ECO:0000313" key="2">
    <source>
        <dbReference type="EMBL" id="CCC51128.1"/>
    </source>
</evidence>
<sequence length="103" mass="11203">MLASCRLIILLPFPCTGVSIIIMIIAIAVTEESSDAHVARRWKVWQKVVIHFLVLAEGFVFTSITSVLPRAVACPVQRTAGGQACLSPKKTQRVLWSADADPS</sequence>
<keyword evidence="1" id="KW-0812">Transmembrane</keyword>
<dbReference type="VEuPathDB" id="TriTrypDB:TvY486_1001810"/>
<dbReference type="AlphaFoldDB" id="G0U5H7"/>
<protein>
    <submittedName>
        <fullName evidence="2">Uncharacterized protein</fullName>
    </submittedName>
</protein>
<evidence type="ECO:0000256" key="1">
    <source>
        <dbReference type="SAM" id="Phobius"/>
    </source>
</evidence>